<protein>
    <submittedName>
        <fullName evidence="3">Uncharacterized protein</fullName>
    </submittedName>
</protein>
<organism evidence="3 4">
    <name type="scientific">Wickerhamomyces pijperi</name>
    <name type="common">Yeast</name>
    <name type="synonym">Pichia pijperi</name>
    <dbReference type="NCBI Taxonomy" id="599730"/>
    <lineage>
        <taxon>Eukaryota</taxon>
        <taxon>Fungi</taxon>
        <taxon>Dikarya</taxon>
        <taxon>Ascomycota</taxon>
        <taxon>Saccharomycotina</taxon>
        <taxon>Saccharomycetes</taxon>
        <taxon>Phaffomycetales</taxon>
        <taxon>Wickerhamomycetaceae</taxon>
        <taxon>Wickerhamomyces</taxon>
    </lineage>
</organism>
<dbReference type="AlphaFoldDB" id="A0A9P8TNV4"/>
<evidence type="ECO:0000256" key="2">
    <source>
        <dbReference type="SAM" id="Phobius"/>
    </source>
</evidence>
<feature type="compositionally biased region" description="Low complexity" evidence="1">
    <location>
        <begin position="1"/>
        <end position="25"/>
    </location>
</feature>
<keyword evidence="4" id="KW-1185">Reference proteome</keyword>
<accession>A0A9P8TNV4</accession>
<evidence type="ECO:0000256" key="1">
    <source>
        <dbReference type="SAM" id="MobiDB-lite"/>
    </source>
</evidence>
<sequence length="79" mass="8048">MKKILSTSTFSVGSSSTSSAENTMSNPFVPTSTIDGLPVSTVSVDPSTTKLQKRSNGSSGVFKAAVVAVVCAAFAVYIV</sequence>
<reference evidence="3" key="2">
    <citation type="submission" date="2021-01" db="EMBL/GenBank/DDBJ databases">
        <authorList>
            <person name="Schikora-Tamarit M.A."/>
        </authorList>
    </citation>
    <scope>NUCLEOTIDE SEQUENCE</scope>
    <source>
        <strain evidence="3">CBS2887</strain>
    </source>
</reference>
<keyword evidence="2" id="KW-0812">Transmembrane</keyword>
<keyword evidence="2" id="KW-0472">Membrane</keyword>
<keyword evidence="2" id="KW-1133">Transmembrane helix</keyword>
<dbReference type="Proteomes" id="UP000774326">
    <property type="component" value="Unassembled WGS sequence"/>
</dbReference>
<feature type="transmembrane region" description="Helical" evidence="2">
    <location>
        <begin position="60"/>
        <end position="78"/>
    </location>
</feature>
<comment type="caution">
    <text evidence="3">The sequence shown here is derived from an EMBL/GenBank/DDBJ whole genome shotgun (WGS) entry which is preliminary data.</text>
</comment>
<gene>
    <name evidence="3" type="ORF">WICPIJ_003275</name>
</gene>
<name>A0A9P8TNV4_WICPI</name>
<proteinExistence type="predicted"/>
<dbReference type="EMBL" id="JAEUBG010001815">
    <property type="protein sequence ID" value="KAH3685756.1"/>
    <property type="molecule type" value="Genomic_DNA"/>
</dbReference>
<feature type="region of interest" description="Disordered" evidence="1">
    <location>
        <begin position="1"/>
        <end position="31"/>
    </location>
</feature>
<evidence type="ECO:0000313" key="3">
    <source>
        <dbReference type="EMBL" id="KAH3685756.1"/>
    </source>
</evidence>
<evidence type="ECO:0000313" key="4">
    <source>
        <dbReference type="Proteomes" id="UP000774326"/>
    </source>
</evidence>
<reference evidence="3" key="1">
    <citation type="journal article" date="2021" name="Open Biol.">
        <title>Shared evolutionary footprints suggest mitochondrial oxidative damage underlies multiple complex I losses in fungi.</title>
        <authorList>
            <person name="Schikora-Tamarit M.A."/>
            <person name="Marcet-Houben M."/>
            <person name="Nosek J."/>
            <person name="Gabaldon T."/>
        </authorList>
    </citation>
    <scope>NUCLEOTIDE SEQUENCE</scope>
    <source>
        <strain evidence="3">CBS2887</strain>
    </source>
</reference>